<evidence type="ECO:0000313" key="2">
    <source>
        <dbReference type="Proteomes" id="UP000601435"/>
    </source>
</evidence>
<feature type="non-terminal residue" evidence="1">
    <location>
        <position position="1"/>
    </location>
</feature>
<dbReference type="AlphaFoldDB" id="A0A812T148"/>
<organism evidence="1 2">
    <name type="scientific">Symbiodinium necroappetens</name>
    <dbReference type="NCBI Taxonomy" id="1628268"/>
    <lineage>
        <taxon>Eukaryota</taxon>
        <taxon>Sar</taxon>
        <taxon>Alveolata</taxon>
        <taxon>Dinophyceae</taxon>
        <taxon>Suessiales</taxon>
        <taxon>Symbiodiniaceae</taxon>
        <taxon>Symbiodinium</taxon>
    </lineage>
</organism>
<accession>A0A812T148</accession>
<dbReference type="EMBL" id="CAJNJA010023126">
    <property type="protein sequence ID" value="CAE7505891.1"/>
    <property type="molecule type" value="Genomic_DNA"/>
</dbReference>
<gene>
    <name evidence="1" type="primary">AMY1.6</name>
    <name evidence="1" type="ORF">SNEC2469_LOCUS14422</name>
</gene>
<feature type="non-terminal residue" evidence="1">
    <location>
        <position position="210"/>
    </location>
</feature>
<evidence type="ECO:0000313" key="1">
    <source>
        <dbReference type="EMBL" id="CAE7505891.1"/>
    </source>
</evidence>
<proteinExistence type="predicted"/>
<keyword evidence="2" id="KW-1185">Reference proteome</keyword>
<name>A0A812T148_9DINO</name>
<dbReference type="OrthoDB" id="414799at2759"/>
<reference evidence="1" key="1">
    <citation type="submission" date="2021-02" db="EMBL/GenBank/DDBJ databases">
        <authorList>
            <person name="Dougan E. K."/>
            <person name="Rhodes N."/>
            <person name="Thang M."/>
            <person name="Chan C."/>
        </authorList>
    </citation>
    <scope>NUCLEOTIDE SEQUENCE</scope>
</reference>
<protein>
    <submittedName>
        <fullName evidence="1">AMY1.6 protein</fullName>
    </submittedName>
</protein>
<dbReference type="Proteomes" id="UP000601435">
    <property type="component" value="Unassembled WGS sequence"/>
</dbReference>
<sequence length="210" mass="24332">IECFAAKKTLEVRILLSCTISGDDVLAYYEAMRVHFKNRKDTFWETYYKLENVTVNITKFKCIDLEVAYFEKVAACETAQLKLEQTACETHERTIEACKPLPQCYNGNWNQYLEEMQSTNDTIQDLKYEYRAIKRIECLMDAFAADDMDKKIDECIEKRHNTDLVNSTCVDNHENVQRASYTMQDVCNTGVKAILDPNASNFDATEYTSQ</sequence>
<comment type="caution">
    <text evidence="1">The sequence shown here is derived from an EMBL/GenBank/DDBJ whole genome shotgun (WGS) entry which is preliminary data.</text>
</comment>